<reference evidence="7 8" key="1">
    <citation type="submission" date="2017-06" db="EMBL/GenBank/DDBJ databases">
        <title>Genome sequencing of cyanobaciteial culture collection at National Institute for Environmental Studies (NIES).</title>
        <authorList>
            <person name="Hirose Y."/>
            <person name="Shimura Y."/>
            <person name="Fujisawa T."/>
            <person name="Nakamura Y."/>
            <person name="Kawachi M."/>
        </authorList>
    </citation>
    <scope>NUCLEOTIDE SEQUENCE [LARGE SCALE GENOMIC DNA]</scope>
    <source>
        <strain evidence="7 8">NIES-23</strain>
        <plasmid evidence="8">Plasmid Plasmid2 dna</plasmid>
    </source>
</reference>
<dbReference type="PANTHER" id="PTHR43701">
    <property type="entry name" value="MEMBRANE TRANSPORTER PROTEIN MJ0441-RELATED"/>
    <property type="match status" value="1"/>
</dbReference>
<keyword evidence="4 6" id="KW-1133">Transmembrane helix</keyword>
<feature type="transmembrane region" description="Helical" evidence="6">
    <location>
        <begin position="117"/>
        <end position="135"/>
    </location>
</feature>
<dbReference type="Proteomes" id="UP000217507">
    <property type="component" value="Plasmid Plasmid2 dna"/>
</dbReference>
<dbReference type="AlphaFoldDB" id="A0A1Z4KVY3"/>
<sequence>MPSKIQMVVSLKVIMEILTATIAYLILGSVTGILSGLIGIGGGVFITPALVYFFGFSQHSAQGTTLALMVPPISLLGAWAYYQQGYVDLKVTIFVCVGFFLGALLGAKFAIGIPEVFLRRIFGTALLFIAFKMIFTKS</sequence>
<keyword evidence="6" id="KW-1003">Cell membrane</keyword>
<feature type="transmembrane region" description="Helical" evidence="6">
    <location>
        <begin position="66"/>
        <end position="83"/>
    </location>
</feature>
<dbReference type="GO" id="GO:0005886">
    <property type="term" value="C:plasma membrane"/>
    <property type="evidence" value="ECO:0007669"/>
    <property type="project" value="UniProtKB-SubCell"/>
</dbReference>
<keyword evidence="5 6" id="KW-0472">Membrane</keyword>
<evidence type="ECO:0000313" key="7">
    <source>
        <dbReference type="EMBL" id="BAY73098.1"/>
    </source>
</evidence>
<evidence type="ECO:0000256" key="4">
    <source>
        <dbReference type="ARBA" id="ARBA00022989"/>
    </source>
</evidence>
<organism evidence="7 8">
    <name type="scientific">Trichormus variabilis NIES-23</name>
    <dbReference type="NCBI Taxonomy" id="1973479"/>
    <lineage>
        <taxon>Bacteria</taxon>
        <taxon>Bacillati</taxon>
        <taxon>Cyanobacteriota</taxon>
        <taxon>Cyanophyceae</taxon>
        <taxon>Nostocales</taxon>
        <taxon>Nostocaceae</taxon>
        <taxon>Trichormus</taxon>
    </lineage>
</organism>
<comment type="similarity">
    <text evidence="2 6">Belongs to the 4-toluene sulfonate uptake permease (TSUP) (TC 2.A.102) family.</text>
</comment>
<feature type="transmembrane region" description="Helical" evidence="6">
    <location>
        <begin position="33"/>
        <end position="54"/>
    </location>
</feature>
<evidence type="ECO:0000313" key="8">
    <source>
        <dbReference type="Proteomes" id="UP000217507"/>
    </source>
</evidence>
<evidence type="ECO:0000256" key="1">
    <source>
        <dbReference type="ARBA" id="ARBA00004141"/>
    </source>
</evidence>
<evidence type="ECO:0000256" key="2">
    <source>
        <dbReference type="ARBA" id="ARBA00009142"/>
    </source>
</evidence>
<dbReference type="EMBL" id="AP018218">
    <property type="protein sequence ID" value="BAY73098.1"/>
    <property type="molecule type" value="Genomic_DNA"/>
</dbReference>
<accession>A0A1Z4KVY3</accession>
<dbReference type="PANTHER" id="PTHR43701:SF2">
    <property type="entry name" value="MEMBRANE TRANSPORTER PROTEIN YJNA-RELATED"/>
    <property type="match status" value="1"/>
</dbReference>
<geneLocation type="plasmid" evidence="7">
    <name>plasmid2</name>
</geneLocation>
<comment type="subcellular location">
    <subcellularLocation>
        <location evidence="6">Cell membrane</location>
        <topology evidence="6">Multi-pass membrane protein</topology>
    </subcellularLocation>
    <subcellularLocation>
        <location evidence="1">Membrane</location>
        <topology evidence="1">Multi-pass membrane protein</topology>
    </subcellularLocation>
</comment>
<evidence type="ECO:0000256" key="5">
    <source>
        <dbReference type="ARBA" id="ARBA00023136"/>
    </source>
</evidence>
<protein>
    <recommendedName>
        <fullName evidence="6">Probable membrane transporter protein</fullName>
    </recommendedName>
</protein>
<gene>
    <name evidence="7" type="ORF">NIES23_59260</name>
</gene>
<evidence type="ECO:0000256" key="3">
    <source>
        <dbReference type="ARBA" id="ARBA00022692"/>
    </source>
</evidence>
<feature type="transmembrane region" description="Helical" evidence="6">
    <location>
        <begin position="7"/>
        <end position="27"/>
    </location>
</feature>
<feature type="transmembrane region" description="Helical" evidence="6">
    <location>
        <begin position="89"/>
        <end position="110"/>
    </location>
</feature>
<dbReference type="Pfam" id="PF01925">
    <property type="entry name" value="TauE"/>
    <property type="match status" value="1"/>
</dbReference>
<dbReference type="InterPro" id="IPR002781">
    <property type="entry name" value="TM_pro_TauE-like"/>
</dbReference>
<keyword evidence="3 6" id="KW-0812">Transmembrane</keyword>
<evidence type="ECO:0000256" key="6">
    <source>
        <dbReference type="RuleBase" id="RU363041"/>
    </source>
</evidence>
<name>A0A1Z4KVY3_ANAVA</name>
<dbReference type="InterPro" id="IPR051598">
    <property type="entry name" value="TSUP/Inactive_protease-like"/>
</dbReference>
<proteinExistence type="inferred from homology"/>
<keyword evidence="7" id="KW-0614">Plasmid</keyword>